<evidence type="ECO:0000256" key="3">
    <source>
        <dbReference type="SAM" id="MobiDB-lite"/>
    </source>
</evidence>
<dbReference type="AlphaFoldDB" id="A0A3S4B1K0"/>
<reference evidence="6" key="1">
    <citation type="submission" date="2018-10" db="EMBL/GenBank/DDBJ databases">
        <authorList>
            <person name="Peiro R."/>
            <person name="Begona"/>
            <person name="Cbmso G."/>
            <person name="Lopez M."/>
            <person name="Gonzalez S."/>
            <person name="Sacristan E."/>
            <person name="Castillo E."/>
        </authorList>
    </citation>
    <scope>NUCLEOTIDE SEQUENCE [LARGE SCALE GENOMIC DNA]</scope>
</reference>
<accession>A0A3S4B1K0</accession>
<dbReference type="EMBL" id="UWOC01000146">
    <property type="protein sequence ID" value="VCU09358.1"/>
    <property type="molecule type" value="Genomic_DNA"/>
</dbReference>
<dbReference type="SMART" id="SM00028">
    <property type="entry name" value="TPR"/>
    <property type="match status" value="6"/>
</dbReference>
<feature type="region of interest" description="Disordered" evidence="3">
    <location>
        <begin position="73"/>
        <end position="129"/>
    </location>
</feature>
<keyword evidence="4" id="KW-0812">Transmembrane</keyword>
<feature type="compositionally biased region" description="Low complexity" evidence="3">
    <location>
        <begin position="76"/>
        <end position="106"/>
    </location>
</feature>
<proteinExistence type="predicted"/>
<evidence type="ECO:0000256" key="1">
    <source>
        <dbReference type="ARBA" id="ARBA00022737"/>
    </source>
</evidence>
<dbReference type="PANTHER" id="PTHR45641">
    <property type="entry name" value="TETRATRICOPEPTIDE REPEAT PROTEIN (AFU_ORTHOLOGUE AFUA_6G03870)"/>
    <property type="match status" value="1"/>
</dbReference>
<evidence type="ECO:0000256" key="4">
    <source>
        <dbReference type="SAM" id="Phobius"/>
    </source>
</evidence>
<dbReference type="Pfam" id="PF13374">
    <property type="entry name" value="TPR_10"/>
    <property type="match status" value="1"/>
</dbReference>
<keyword evidence="4" id="KW-0472">Membrane</keyword>
<dbReference type="Gene3D" id="1.25.40.10">
    <property type="entry name" value="Tetratricopeptide repeat domain"/>
    <property type="match status" value="2"/>
</dbReference>
<dbReference type="InterPro" id="IPR011990">
    <property type="entry name" value="TPR-like_helical_dom_sf"/>
</dbReference>
<dbReference type="InterPro" id="IPR019734">
    <property type="entry name" value="TPR_rpt"/>
</dbReference>
<keyword evidence="1" id="KW-0677">Repeat</keyword>
<dbReference type="Proteomes" id="UP000289200">
    <property type="component" value="Unassembled WGS sequence"/>
</dbReference>
<organism evidence="5 6">
    <name type="scientific">Rhodoplanes serenus</name>
    <dbReference type="NCBI Taxonomy" id="200615"/>
    <lineage>
        <taxon>Bacteria</taxon>
        <taxon>Pseudomonadati</taxon>
        <taxon>Pseudomonadota</taxon>
        <taxon>Alphaproteobacteria</taxon>
        <taxon>Hyphomicrobiales</taxon>
        <taxon>Nitrobacteraceae</taxon>
        <taxon>Rhodoplanes</taxon>
    </lineage>
</organism>
<keyword evidence="6" id="KW-1185">Reference proteome</keyword>
<dbReference type="PANTHER" id="PTHR45641:SF1">
    <property type="entry name" value="AAA+ ATPASE DOMAIN-CONTAINING PROTEIN"/>
    <property type="match status" value="1"/>
</dbReference>
<dbReference type="SUPFAM" id="SSF48452">
    <property type="entry name" value="TPR-like"/>
    <property type="match status" value="2"/>
</dbReference>
<evidence type="ECO:0000313" key="5">
    <source>
        <dbReference type="EMBL" id="VCU09358.1"/>
    </source>
</evidence>
<name>A0A3S4B1K0_9BRAD</name>
<gene>
    <name evidence="5" type="ORF">RHODGE_RHODGE_02530</name>
</gene>
<evidence type="ECO:0000313" key="6">
    <source>
        <dbReference type="Proteomes" id="UP000289200"/>
    </source>
</evidence>
<keyword evidence="4" id="KW-1133">Transmembrane helix</keyword>
<protein>
    <recommendedName>
        <fullName evidence="7">TIR domain-containing protein</fullName>
    </recommendedName>
</protein>
<comment type="caution">
    <text evidence="5">The sequence shown here is derived from an EMBL/GenBank/DDBJ whole genome shotgun (WGS) entry which is preliminary data.</text>
</comment>
<feature type="compositionally biased region" description="Low complexity" evidence="3">
    <location>
        <begin position="113"/>
        <end position="129"/>
    </location>
</feature>
<keyword evidence="2" id="KW-0802">TPR repeat</keyword>
<feature type="transmembrane region" description="Helical" evidence="4">
    <location>
        <begin position="276"/>
        <end position="299"/>
    </location>
</feature>
<sequence length="797" mass="83491">MGQVVRPTYRAFIVHAKADDALARALQRGLEDILVPWALIGRDTPQGPVPKTLRPLFRLLAPAPAVMPERTVPERTAPAADAPAVAGEPPAAPIPAAGESPAAAETPAPPASPTESSTDSPAPETVAAAPPDAPILLAPAAPVLSDEAVAALVEARHLIVLCSPDAATSEVVDEAVRRFKSLGRGDRVVAVLAGGDPEASERTLCPPALARRLRPDGSVGDEPEEPVAPVVIDARSGRTPPSEVVMRIAATLLGLGVDEFRGPAERAVRNRRRLRGWLGAAAAILLVVGGGVAVVRFALPAHPPLFDAVLGGATEATLASLTAAERLGLPPAAAIAIAEPAGAMLHDLAMAGGDDPRLRLRRAAILLAFAQHRETLGLADGGRARVAAVETLLDPLSGERLDDLELVRTLVGLRLAVATTRLAHGETDRALASARAALAGAERLAALDPSSPDRQRDLSRAATAMGDVLVARAALDDALRHYRAALAVRDKLAALDPASASARRDLSVAHERIGDVAAARGALDDALKSYRAGLSLRLAAVDPAAGAGWQRSLSILYNKIGDAQMAQGAVEDALGSYRAGLALQLAVVDRADAQARRDLSVSYERIGDVLKAQRAYDDALAAYRASLAIRERLAAGDPPLRRWPRDLPVSQERIGDVLMAKGAAEEALAAYRTSLAARVRIATEAPSPAAQRDVAVAQSKIGDALAAKGQGAEALASYRAALAVSQQLALLDPTNVQWQWELAVLHWRLASAGDEPAERYRAVVVTLRDLAARRKLSPEQSRWLPLAERELAKARGR</sequence>
<evidence type="ECO:0000256" key="2">
    <source>
        <dbReference type="ARBA" id="ARBA00022803"/>
    </source>
</evidence>
<evidence type="ECO:0008006" key="7">
    <source>
        <dbReference type="Google" id="ProtNLM"/>
    </source>
</evidence>